<dbReference type="PROSITE" id="PS50005">
    <property type="entry name" value="TPR"/>
    <property type="match status" value="1"/>
</dbReference>
<dbReference type="Gene3D" id="1.25.40.10">
    <property type="entry name" value="Tetratricopeptide repeat domain"/>
    <property type="match status" value="1"/>
</dbReference>
<evidence type="ECO:0000313" key="1">
    <source>
        <dbReference type="EMBL" id="EQD28148.1"/>
    </source>
</evidence>
<reference evidence="1" key="1">
    <citation type="submission" date="2013-08" db="EMBL/GenBank/DDBJ databases">
        <authorList>
            <person name="Mendez C."/>
            <person name="Richter M."/>
            <person name="Ferrer M."/>
            <person name="Sanchez J."/>
        </authorList>
    </citation>
    <scope>NUCLEOTIDE SEQUENCE</scope>
</reference>
<protein>
    <submittedName>
        <fullName evidence="1">Signal peptide protein, TPR domain-containing</fullName>
    </submittedName>
</protein>
<organism evidence="1">
    <name type="scientific">mine drainage metagenome</name>
    <dbReference type="NCBI Taxonomy" id="410659"/>
    <lineage>
        <taxon>unclassified sequences</taxon>
        <taxon>metagenomes</taxon>
        <taxon>ecological metagenomes</taxon>
    </lineage>
</organism>
<dbReference type="InterPro" id="IPR019734">
    <property type="entry name" value="TPR_rpt"/>
</dbReference>
<dbReference type="AlphaFoldDB" id="T0Y4Y6"/>
<dbReference type="InterPro" id="IPR011990">
    <property type="entry name" value="TPR-like_helical_dom_sf"/>
</dbReference>
<feature type="non-terminal residue" evidence="1">
    <location>
        <position position="1"/>
    </location>
</feature>
<reference evidence="1" key="2">
    <citation type="journal article" date="2014" name="ISME J.">
        <title>Microbial stratification in low pH oxic and suboxic macroscopic growths along an acid mine drainage.</title>
        <authorList>
            <person name="Mendez-Garcia C."/>
            <person name="Mesa V."/>
            <person name="Sprenger R.R."/>
            <person name="Richter M."/>
            <person name="Diez M.S."/>
            <person name="Solano J."/>
            <person name="Bargiela R."/>
            <person name="Golyshina O.V."/>
            <person name="Manteca A."/>
            <person name="Ramos J.L."/>
            <person name="Gallego J.R."/>
            <person name="Llorente I."/>
            <person name="Martins Dos Santos V.A."/>
            <person name="Jensen O.N."/>
            <person name="Pelaez A.I."/>
            <person name="Sanchez J."/>
            <person name="Ferrer M."/>
        </authorList>
    </citation>
    <scope>NUCLEOTIDE SEQUENCE</scope>
</reference>
<name>T0Y4Y6_9ZZZZ</name>
<comment type="caution">
    <text evidence="1">The sequence shown here is derived from an EMBL/GenBank/DDBJ whole genome shotgun (WGS) entry which is preliminary data.</text>
</comment>
<proteinExistence type="predicted"/>
<dbReference type="Pfam" id="PF13429">
    <property type="entry name" value="TPR_15"/>
    <property type="match status" value="1"/>
</dbReference>
<sequence length="373" mass="41564">AFAKTLQLAMDLSRPHVVVRLLRARAQSGQLDPADWKSLIFAYGELAEPGKSLAAIDADLKRFGPNRYLLEQAAYLAYQLGDIARSMQALRRIAEVYRPTPGLAVKEAQLLSMQGHDRRAFAAMERVRRHAASSDVPFWRLYAALAWNLHDDLAAYRAEKTLYLLGVSSEQDLLLLMALTGPHNPTAALAVAEAGWRRFHVSPFYFESLYYAAQARRWPELGELLRTAARAAPQGRRSYPAYWLALARWATARRDYALAGQAYAEAIRLDPHDDAAQNSLLWMLINSGQRRTLAALLSGHRLDPPAALRTAVRNALERLGLPRQALRLARADTPSRPSDPRALLNRAWLWQGSGDPGLAWSLRRVAAAESVCA</sequence>
<feature type="non-terminal residue" evidence="1">
    <location>
        <position position="373"/>
    </location>
</feature>
<dbReference type="SUPFAM" id="SSF48452">
    <property type="entry name" value="TPR-like"/>
    <property type="match status" value="1"/>
</dbReference>
<accession>T0Y4Y6</accession>
<gene>
    <name evidence="1" type="ORF">B1A_21278</name>
</gene>
<dbReference type="EMBL" id="AUZX01015728">
    <property type="protein sequence ID" value="EQD28148.1"/>
    <property type="molecule type" value="Genomic_DNA"/>
</dbReference>